<evidence type="ECO:0000313" key="2">
    <source>
        <dbReference type="Proteomes" id="UP001054945"/>
    </source>
</evidence>
<sequence length="130" mass="15006">MSKVSELQSLKTFIGRGISKTISTKCPTIRFKFPNNLLPAFRCKRMHSNISAAQFFLQADVPCETLMMPTRSLTTYFREPFSVHFIQYLNLKAVPGLSPKVWMAHSCPIRVHLLPIKYTFVNNEMRCSYI</sequence>
<accession>A0AAV4WIB2</accession>
<evidence type="ECO:0000313" key="1">
    <source>
        <dbReference type="EMBL" id="GIY81599.1"/>
    </source>
</evidence>
<keyword evidence="2" id="KW-1185">Reference proteome</keyword>
<dbReference type="EMBL" id="BPLR01016145">
    <property type="protein sequence ID" value="GIY81599.1"/>
    <property type="molecule type" value="Genomic_DNA"/>
</dbReference>
<name>A0AAV4WIB2_CAEEX</name>
<comment type="caution">
    <text evidence="1">The sequence shown here is derived from an EMBL/GenBank/DDBJ whole genome shotgun (WGS) entry which is preliminary data.</text>
</comment>
<organism evidence="1 2">
    <name type="scientific">Caerostris extrusa</name>
    <name type="common">Bark spider</name>
    <name type="synonym">Caerostris bankana</name>
    <dbReference type="NCBI Taxonomy" id="172846"/>
    <lineage>
        <taxon>Eukaryota</taxon>
        <taxon>Metazoa</taxon>
        <taxon>Ecdysozoa</taxon>
        <taxon>Arthropoda</taxon>
        <taxon>Chelicerata</taxon>
        <taxon>Arachnida</taxon>
        <taxon>Araneae</taxon>
        <taxon>Araneomorphae</taxon>
        <taxon>Entelegynae</taxon>
        <taxon>Araneoidea</taxon>
        <taxon>Araneidae</taxon>
        <taxon>Caerostris</taxon>
    </lineage>
</organism>
<reference evidence="1 2" key="1">
    <citation type="submission" date="2021-06" db="EMBL/GenBank/DDBJ databases">
        <title>Caerostris extrusa draft genome.</title>
        <authorList>
            <person name="Kono N."/>
            <person name="Arakawa K."/>
        </authorList>
    </citation>
    <scope>NUCLEOTIDE SEQUENCE [LARGE SCALE GENOMIC DNA]</scope>
</reference>
<dbReference type="AlphaFoldDB" id="A0AAV4WIB2"/>
<dbReference type="Proteomes" id="UP001054945">
    <property type="component" value="Unassembled WGS sequence"/>
</dbReference>
<protein>
    <submittedName>
        <fullName evidence="1">Uncharacterized protein</fullName>
    </submittedName>
</protein>
<proteinExistence type="predicted"/>
<gene>
    <name evidence="1" type="ORF">CEXT_392521</name>
</gene>